<reference evidence="1" key="1">
    <citation type="journal article" date="2023" name="Int. J. Syst. Evol. Microbiol.">
        <title>Mesoterricola silvestris gen. nov., sp. nov., Mesoterricola sediminis sp. nov., Geothrix oryzae sp. nov., Geothrix edaphica sp. nov., Geothrix rubra sp. nov., and Geothrix limicola sp. nov., six novel members of Acidobacteriota isolated from soils.</title>
        <authorList>
            <person name="Itoh H."/>
            <person name="Sugisawa Y."/>
            <person name="Mise K."/>
            <person name="Xu Z."/>
            <person name="Kuniyasu M."/>
            <person name="Ushijima N."/>
            <person name="Kawano K."/>
            <person name="Kobayashi E."/>
            <person name="Shiratori Y."/>
            <person name="Masuda Y."/>
            <person name="Senoo K."/>
        </authorList>
    </citation>
    <scope>NUCLEOTIDE SEQUENCE</scope>
    <source>
        <strain evidence="1">W786</strain>
    </source>
</reference>
<sequence length="67" mass="7692">MQTTMYEGQIAQRIFQGKSQAEIDQMMDAALRPGEEVISRVELDKPTVHALNRHERRKAAKLARKGR</sequence>
<dbReference type="Proteomes" id="UP001228113">
    <property type="component" value="Chromosome"/>
</dbReference>
<accession>A0AA48KDE9</accession>
<evidence type="ECO:0000313" key="2">
    <source>
        <dbReference type="Proteomes" id="UP001228113"/>
    </source>
</evidence>
<keyword evidence="2" id="KW-1185">Reference proteome</keyword>
<evidence type="ECO:0000313" key="1">
    <source>
        <dbReference type="EMBL" id="BDU76252.1"/>
    </source>
</evidence>
<dbReference type="KEGG" id="msea:METESE_12100"/>
<proteinExistence type="predicted"/>
<gene>
    <name evidence="1" type="ORF">METESE_12100</name>
</gene>
<organism evidence="1 2">
    <name type="scientific">Mesoterricola sediminis</name>
    <dbReference type="NCBI Taxonomy" id="2927980"/>
    <lineage>
        <taxon>Bacteria</taxon>
        <taxon>Pseudomonadati</taxon>
        <taxon>Acidobacteriota</taxon>
        <taxon>Holophagae</taxon>
        <taxon>Holophagales</taxon>
        <taxon>Holophagaceae</taxon>
        <taxon>Mesoterricola</taxon>
    </lineage>
</organism>
<dbReference type="AlphaFoldDB" id="A0AA48KDE9"/>
<protein>
    <submittedName>
        <fullName evidence="1">Uncharacterized protein</fullName>
    </submittedName>
</protein>
<dbReference type="RefSeq" id="WP_316411285.1">
    <property type="nucleotide sequence ID" value="NZ_AP027081.1"/>
</dbReference>
<dbReference type="EMBL" id="AP027081">
    <property type="protein sequence ID" value="BDU76252.1"/>
    <property type="molecule type" value="Genomic_DNA"/>
</dbReference>
<name>A0AA48KDE9_9BACT</name>